<dbReference type="EMBL" id="PUIO01000124">
    <property type="protein sequence ID" value="PQP10818.1"/>
    <property type="molecule type" value="Genomic_DNA"/>
</dbReference>
<dbReference type="AlphaFoldDB" id="A0A2S8I7Z0"/>
<proteinExistence type="inferred from homology"/>
<evidence type="ECO:0000313" key="3">
    <source>
        <dbReference type="EMBL" id="PQP10818.1"/>
    </source>
</evidence>
<dbReference type="InterPro" id="IPR029069">
    <property type="entry name" value="HotDog_dom_sf"/>
</dbReference>
<dbReference type="Proteomes" id="UP000239290">
    <property type="component" value="Unassembled WGS sequence"/>
</dbReference>
<accession>A0A2S8I7Z0</accession>
<evidence type="ECO:0000313" key="4">
    <source>
        <dbReference type="Proteomes" id="UP000239290"/>
    </source>
</evidence>
<dbReference type="CDD" id="cd03450">
    <property type="entry name" value="NodN"/>
    <property type="match status" value="1"/>
</dbReference>
<evidence type="ECO:0000256" key="1">
    <source>
        <dbReference type="ARBA" id="ARBA00005254"/>
    </source>
</evidence>
<comment type="similarity">
    <text evidence="1">Belongs to the enoyl-CoA hydratase/isomerase family.</text>
</comment>
<dbReference type="InterPro" id="IPR002539">
    <property type="entry name" value="MaoC-like_dom"/>
</dbReference>
<feature type="domain" description="MaoC-like" evidence="2">
    <location>
        <begin position="11"/>
        <end position="128"/>
    </location>
</feature>
<comment type="caution">
    <text evidence="3">The sequence shown here is derived from an EMBL/GenBank/DDBJ whole genome shotgun (WGS) entry which is preliminary data.</text>
</comment>
<name>A0A2S8I7Z0_RHOOP</name>
<sequence>MRLFQKIDEVEAAVGDHLGHSDWLEITQDRVNAFADATDDHQWIHVDPERAAQGPFGGPIAHGYLTLSLLPRLSADLMRVDGVKLVINYGLNKLRFPQPVRVGASIRVGGEIASFEHTRQGSRVVVKYTIEIKGEDKPACVAESVRVLVP</sequence>
<dbReference type="RefSeq" id="WP_105424010.1">
    <property type="nucleotide sequence ID" value="NZ_PUIO01000124.1"/>
</dbReference>
<evidence type="ECO:0000259" key="2">
    <source>
        <dbReference type="Pfam" id="PF01575"/>
    </source>
</evidence>
<dbReference type="SUPFAM" id="SSF54637">
    <property type="entry name" value="Thioesterase/thiol ester dehydrase-isomerase"/>
    <property type="match status" value="1"/>
</dbReference>
<dbReference type="Gene3D" id="3.10.129.10">
    <property type="entry name" value="Hotdog Thioesterase"/>
    <property type="match status" value="1"/>
</dbReference>
<protein>
    <submittedName>
        <fullName evidence="3">Dehydratase</fullName>
    </submittedName>
</protein>
<reference evidence="4" key="1">
    <citation type="submission" date="2018-02" db="EMBL/GenBank/DDBJ databases">
        <title>Draft genome sequencing of Rhodococcus opacus KU647198.</title>
        <authorList>
            <person name="Zheng B.-X."/>
        </authorList>
    </citation>
    <scope>NUCLEOTIDE SEQUENCE [LARGE SCALE GENOMIC DNA]</scope>
    <source>
        <strain evidence="4">04-OD7</strain>
    </source>
</reference>
<dbReference type="PANTHER" id="PTHR42993:SF1">
    <property type="entry name" value="MAOC-LIKE DEHYDRATASE DOMAIN-CONTAINING PROTEIN"/>
    <property type="match status" value="1"/>
</dbReference>
<organism evidence="3 4">
    <name type="scientific">Rhodococcus opacus</name>
    <name type="common">Nocardia opaca</name>
    <dbReference type="NCBI Taxonomy" id="37919"/>
    <lineage>
        <taxon>Bacteria</taxon>
        <taxon>Bacillati</taxon>
        <taxon>Actinomycetota</taxon>
        <taxon>Actinomycetes</taxon>
        <taxon>Mycobacteriales</taxon>
        <taxon>Nocardiaceae</taxon>
        <taxon>Rhodococcus</taxon>
    </lineage>
</organism>
<dbReference type="InterPro" id="IPR039375">
    <property type="entry name" value="NodN-like"/>
</dbReference>
<dbReference type="Pfam" id="PF01575">
    <property type="entry name" value="MaoC_dehydratas"/>
    <property type="match status" value="1"/>
</dbReference>
<gene>
    <name evidence="3" type="ORF">C5613_43700</name>
</gene>
<dbReference type="PANTHER" id="PTHR42993">
    <property type="entry name" value="MAOC-LIKE DEHYDRATASE DOMAIN-CONTAINING PROTEIN"/>
    <property type="match status" value="1"/>
</dbReference>